<reference evidence="1" key="1">
    <citation type="submission" date="2021-05" db="EMBL/GenBank/DDBJ databases">
        <authorList>
            <person name="Pan Q."/>
            <person name="Jouanno E."/>
            <person name="Zahm M."/>
            <person name="Klopp C."/>
            <person name="Cabau C."/>
            <person name="Louis A."/>
            <person name="Berthelot C."/>
            <person name="Parey E."/>
            <person name="Roest Crollius H."/>
            <person name="Montfort J."/>
            <person name="Robinson-Rechavi M."/>
            <person name="Bouchez O."/>
            <person name="Lampietro C."/>
            <person name="Lopez Roques C."/>
            <person name="Donnadieu C."/>
            <person name="Postlethwait J."/>
            <person name="Bobe J."/>
            <person name="Dillon D."/>
            <person name="Chandos A."/>
            <person name="von Hippel F."/>
            <person name="Guiguen Y."/>
        </authorList>
    </citation>
    <scope>NUCLEOTIDE SEQUENCE</scope>
    <source>
        <strain evidence="1">YG-Jan2019</strain>
    </source>
</reference>
<proteinExistence type="predicted"/>
<organism evidence="1 2">
    <name type="scientific">Dallia pectoralis</name>
    <name type="common">Alaska blackfish</name>
    <dbReference type="NCBI Taxonomy" id="75939"/>
    <lineage>
        <taxon>Eukaryota</taxon>
        <taxon>Metazoa</taxon>
        <taxon>Chordata</taxon>
        <taxon>Craniata</taxon>
        <taxon>Vertebrata</taxon>
        <taxon>Euteleostomi</taxon>
        <taxon>Actinopterygii</taxon>
        <taxon>Neopterygii</taxon>
        <taxon>Teleostei</taxon>
        <taxon>Protacanthopterygii</taxon>
        <taxon>Esociformes</taxon>
        <taxon>Umbridae</taxon>
        <taxon>Dallia</taxon>
    </lineage>
</organism>
<gene>
    <name evidence="1" type="ORF">DPEC_G00263570</name>
</gene>
<evidence type="ECO:0000313" key="1">
    <source>
        <dbReference type="EMBL" id="KAJ7994213.1"/>
    </source>
</evidence>
<accession>A0ACC2FS86</accession>
<dbReference type="EMBL" id="CM055750">
    <property type="protein sequence ID" value="KAJ7994213.1"/>
    <property type="molecule type" value="Genomic_DNA"/>
</dbReference>
<protein>
    <submittedName>
        <fullName evidence="1">Uncharacterized protein</fullName>
    </submittedName>
</protein>
<keyword evidence="2" id="KW-1185">Reference proteome</keyword>
<comment type="caution">
    <text evidence="1">The sequence shown here is derived from an EMBL/GenBank/DDBJ whole genome shotgun (WGS) entry which is preliminary data.</text>
</comment>
<dbReference type="Proteomes" id="UP001157502">
    <property type="component" value="Chromosome 23"/>
</dbReference>
<evidence type="ECO:0000313" key="2">
    <source>
        <dbReference type="Proteomes" id="UP001157502"/>
    </source>
</evidence>
<sequence length="112" mass="11563">MTHRVTVRLGSSPGSGVSESSSLLQVTLFRTTADPWALVRSSVQLQPLVTSPGQAAGVSRDPEPDSRTSSSISSNTRPGSGVPTPGTVMVLIGLPSAVPLSSHVSTRPDELE</sequence>
<name>A0ACC2FS86_DALPE</name>